<dbReference type="EMBL" id="CP043450">
    <property type="protein sequence ID" value="QEM12815.1"/>
    <property type="molecule type" value="Genomic_DNA"/>
</dbReference>
<organism evidence="2 3">
    <name type="scientific">Mucilaginibacter rubeus</name>
    <dbReference type="NCBI Taxonomy" id="2027860"/>
    <lineage>
        <taxon>Bacteria</taxon>
        <taxon>Pseudomonadati</taxon>
        <taxon>Bacteroidota</taxon>
        <taxon>Sphingobacteriia</taxon>
        <taxon>Sphingobacteriales</taxon>
        <taxon>Sphingobacteriaceae</taxon>
        <taxon>Mucilaginibacter</taxon>
    </lineage>
</organism>
<dbReference type="KEGG" id="mrub:DEO27_023320"/>
<evidence type="ECO:0000259" key="1">
    <source>
        <dbReference type="Pfam" id="PF00535"/>
    </source>
</evidence>
<accession>A0A5C1I4A9</accession>
<dbReference type="RefSeq" id="WP_112575744.1">
    <property type="nucleotide sequence ID" value="NZ_CP043450.1"/>
</dbReference>
<evidence type="ECO:0000313" key="2">
    <source>
        <dbReference type="EMBL" id="QEM12815.1"/>
    </source>
</evidence>
<dbReference type="Gene3D" id="3.90.550.10">
    <property type="entry name" value="Spore Coat Polysaccharide Biosynthesis Protein SpsA, Chain A"/>
    <property type="match status" value="1"/>
</dbReference>
<protein>
    <submittedName>
        <fullName evidence="2">Glycosyltransferase</fullName>
    </submittedName>
</protein>
<dbReference type="InterPro" id="IPR001173">
    <property type="entry name" value="Glyco_trans_2-like"/>
</dbReference>
<dbReference type="Pfam" id="PF00535">
    <property type="entry name" value="Glycos_transf_2"/>
    <property type="match status" value="1"/>
</dbReference>
<name>A0A5C1I4A9_9SPHI</name>
<reference evidence="2" key="1">
    <citation type="submission" date="2019-08" db="EMBL/GenBank/DDBJ databases">
        <title>Comparative genome analysis confer to the adaptation heavy metal polluted environment.</title>
        <authorList>
            <person name="Li Y."/>
        </authorList>
    </citation>
    <scope>NUCLEOTIDE SEQUENCE [LARGE SCALE GENOMIC DNA]</scope>
    <source>
        <strain evidence="2">P1</strain>
    </source>
</reference>
<feature type="domain" description="Glycosyltransferase 2-like" evidence="1">
    <location>
        <begin position="8"/>
        <end position="150"/>
    </location>
</feature>
<dbReference type="AlphaFoldDB" id="A0A5C1I4A9"/>
<evidence type="ECO:0000313" key="3">
    <source>
        <dbReference type="Proteomes" id="UP000251402"/>
    </source>
</evidence>
<dbReference type="GO" id="GO:0016758">
    <property type="term" value="F:hexosyltransferase activity"/>
    <property type="evidence" value="ECO:0007669"/>
    <property type="project" value="UniProtKB-ARBA"/>
</dbReference>
<gene>
    <name evidence="2" type="ORF">DEO27_023320</name>
</gene>
<dbReference type="Proteomes" id="UP000251402">
    <property type="component" value="Chromosome"/>
</dbReference>
<keyword evidence="3" id="KW-1185">Reference proteome</keyword>
<dbReference type="SUPFAM" id="SSF53448">
    <property type="entry name" value="Nucleotide-diphospho-sugar transferases"/>
    <property type="match status" value="1"/>
</dbReference>
<dbReference type="InterPro" id="IPR029044">
    <property type="entry name" value="Nucleotide-diphossugar_trans"/>
</dbReference>
<dbReference type="PANTHER" id="PTHR22916:SF3">
    <property type="entry name" value="UDP-GLCNAC:BETAGAL BETA-1,3-N-ACETYLGLUCOSAMINYLTRANSFERASE-LIKE PROTEIN 1"/>
    <property type="match status" value="1"/>
</dbReference>
<sequence length="333" mass="39484">MTDNALVSIVLCTYNGEQYLRQQLDTLITQTYQNIEIIAVDDCSSDNTYDILQEYAALYPRFHVYRNARNVGFAKNFEIAFGYSKGKLIAFCDQDDLWHPEKIELQVKAIGDNQLIYHDSEFIDENGQRFSYYNSDVVNEEGSHYNYKMSDVYNFYKGNDPEVFLLENCVSGHAIMAQRDLLNHALPFNKDLYHDWWLSYVALNIGTIDFIPKCLVKYRRHAESSTVKEKKEETKGLKLKQDIKWIAHCLKFKGNKNPQFVKQLYDLYNGYTSHFLSLRLWWLLKKNAHKLYYLTKRSQVSQQRDVNRFIWGVKARDFWYKNIKKKPEKVFNI</sequence>
<dbReference type="OrthoDB" id="9802649at2"/>
<proteinExistence type="predicted"/>
<dbReference type="PANTHER" id="PTHR22916">
    <property type="entry name" value="GLYCOSYLTRANSFERASE"/>
    <property type="match status" value="1"/>
</dbReference>